<name>A0ABW2FS13_9BACL</name>
<proteinExistence type="predicted"/>
<accession>A0ABW2FS13</accession>
<reference evidence="2" key="1">
    <citation type="journal article" date="2019" name="Int. J. Syst. Evol. Microbiol.">
        <title>The Global Catalogue of Microorganisms (GCM) 10K type strain sequencing project: providing services to taxonomists for standard genome sequencing and annotation.</title>
        <authorList>
            <consortium name="The Broad Institute Genomics Platform"/>
            <consortium name="The Broad Institute Genome Sequencing Center for Infectious Disease"/>
            <person name="Wu L."/>
            <person name="Ma J."/>
        </authorList>
    </citation>
    <scope>NUCLEOTIDE SEQUENCE [LARGE SCALE GENOMIC DNA]</scope>
    <source>
        <strain evidence="2">KCTC 12907</strain>
    </source>
</reference>
<gene>
    <name evidence="1" type="ORF">ACFQMJ_33910</name>
</gene>
<organism evidence="1 2">
    <name type="scientific">Cohnella cellulosilytica</name>
    <dbReference type="NCBI Taxonomy" id="986710"/>
    <lineage>
        <taxon>Bacteria</taxon>
        <taxon>Bacillati</taxon>
        <taxon>Bacillota</taxon>
        <taxon>Bacilli</taxon>
        <taxon>Bacillales</taxon>
        <taxon>Paenibacillaceae</taxon>
        <taxon>Cohnella</taxon>
    </lineage>
</organism>
<sequence>MPDIAPHCEFAGPLEEKRRPNRRRPLRFRQACRLYITARGAGWKAQADNYAANAYFRQTHIGSGAAAAAQSKAVHKPKAFAHRRKKAAAHFRELHLASFVSVFLYSIVSRPMTQQQTQ</sequence>
<dbReference type="EMBL" id="JBHTAI010000037">
    <property type="protein sequence ID" value="MFC7153550.1"/>
    <property type="molecule type" value="Genomic_DNA"/>
</dbReference>
<comment type="caution">
    <text evidence="1">The sequence shown here is derived from an EMBL/GenBank/DDBJ whole genome shotgun (WGS) entry which is preliminary data.</text>
</comment>
<keyword evidence="2" id="KW-1185">Reference proteome</keyword>
<dbReference type="Proteomes" id="UP001596378">
    <property type="component" value="Unassembled WGS sequence"/>
</dbReference>
<dbReference type="RefSeq" id="WP_378050891.1">
    <property type="nucleotide sequence ID" value="NZ_JBHMDN010000030.1"/>
</dbReference>
<evidence type="ECO:0000313" key="1">
    <source>
        <dbReference type="EMBL" id="MFC7153550.1"/>
    </source>
</evidence>
<protein>
    <submittedName>
        <fullName evidence="1">Uncharacterized protein</fullName>
    </submittedName>
</protein>
<evidence type="ECO:0000313" key="2">
    <source>
        <dbReference type="Proteomes" id="UP001596378"/>
    </source>
</evidence>